<name>Q0TY60_PHANO</name>
<dbReference type="AlphaFoldDB" id="Q0TY60"/>
<sequence length="79" mass="9312">MSEHEFRPTDAQGWNRIRPVPAYHPAAVKKENAPVTLARFAFRILIETHKYIRANVYAIVPGIRSDPIQREKRRERMDQ</sequence>
<dbReference type="EMBL" id="CH445363">
    <property type="protein sequence ID" value="EAT77065.1"/>
    <property type="molecule type" value="Genomic_DNA"/>
</dbReference>
<evidence type="ECO:0000313" key="2">
    <source>
        <dbReference type="Proteomes" id="UP000001055"/>
    </source>
</evidence>
<accession>Q0TY60</accession>
<protein>
    <submittedName>
        <fullName evidence="1">Uncharacterized protein</fullName>
    </submittedName>
</protein>
<gene>
    <name evidence="1" type="ORF">SNOG_15690</name>
</gene>
<dbReference type="InParanoid" id="Q0TY60"/>
<reference evidence="2" key="1">
    <citation type="journal article" date="2007" name="Plant Cell">
        <title>Dothideomycete-plant interactions illuminated by genome sequencing and EST analysis of the wheat pathogen Stagonospora nodorum.</title>
        <authorList>
            <person name="Hane J.K."/>
            <person name="Lowe R.G."/>
            <person name="Solomon P.S."/>
            <person name="Tan K.C."/>
            <person name="Schoch C.L."/>
            <person name="Spatafora J.W."/>
            <person name="Crous P.W."/>
            <person name="Kodira C."/>
            <person name="Birren B.W."/>
            <person name="Galagan J.E."/>
            <person name="Torriani S.F."/>
            <person name="McDonald B.A."/>
            <person name="Oliver R.P."/>
        </authorList>
    </citation>
    <scope>NUCLEOTIDE SEQUENCE [LARGE SCALE GENOMIC DNA]</scope>
    <source>
        <strain evidence="2">SN15 / ATCC MYA-4574 / FGSC 10173</strain>
    </source>
</reference>
<organism evidence="1 2">
    <name type="scientific">Phaeosphaeria nodorum (strain SN15 / ATCC MYA-4574 / FGSC 10173)</name>
    <name type="common">Glume blotch fungus</name>
    <name type="synonym">Parastagonospora nodorum</name>
    <dbReference type="NCBI Taxonomy" id="321614"/>
    <lineage>
        <taxon>Eukaryota</taxon>
        <taxon>Fungi</taxon>
        <taxon>Dikarya</taxon>
        <taxon>Ascomycota</taxon>
        <taxon>Pezizomycotina</taxon>
        <taxon>Dothideomycetes</taxon>
        <taxon>Pleosporomycetidae</taxon>
        <taxon>Pleosporales</taxon>
        <taxon>Pleosporineae</taxon>
        <taxon>Phaeosphaeriaceae</taxon>
        <taxon>Parastagonospora</taxon>
    </lineage>
</organism>
<evidence type="ECO:0000313" key="1">
    <source>
        <dbReference type="EMBL" id="EAT77065.1"/>
    </source>
</evidence>
<proteinExistence type="predicted"/>
<dbReference type="GeneID" id="5982761"/>
<dbReference type="HOGENOM" id="CLU_2606812_0_0_1"/>
<dbReference type="KEGG" id="pno:SNOG_15690"/>
<dbReference type="RefSeq" id="XP_001805831.1">
    <property type="nucleotide sequence ID" value="XM_001805779.1"/>
</dbReference>
<dbReference type="Proteomes" id="UP000001055">
    <property type="component" value="Unassembled WGS sequence"/>
</dbReference>